<evidence type="ECO:0000256" key="2">
    <source>
        <dbReference type="ARBA" id="ARBA00022448"/>
    </source>
</evidence>
<evidence type="ECO:0000256" key="4">
    <source>
        <dbReference type="SAM" id="Coils"/>
    </source>
</evidence>
<dbReference type="OrthoDB" id="5637912at2"/>
<dbReference type="Pfam" id="PF01813">
    <property type="entry name" value="ATP-synt_D"/>
    <property type="match status" value="1"/>
</dbReference>
<evidence type="ECO:0000313" key="8">
    <source>
        <dbReference type="Proteomes" id="UP000294848"/>
    </source>
</evidence>
<sequence>MAGVKIKYTKTERARQKKILKVSLRMLPLFEAMEKSLMSTINTIAERIEEIRQVIEKNNKKAEPWVAVMSDSHVDITSFISVNKIITKHIDVAGVRVNQYEGVDFKVEPIQADTPLWVDDAIELMKEQLQLMAEIDCLEEQIRLLEEELLDVRARIKLFENRRIPNAKTAIRKIGQKLQDDERLTIATAKVVKTSQKEGAMV</sequence>
<accession>A0A1I2C2F9</accession>
<keyword evidence="3" id="KW-0406">Ion transport</keyword>
<dbReference type="EMBL" id="FONW01000001">
    <property type="protein sequence ID" value="SFE62348.1"/>
    <property type="molecule type" value="Genomic_DNA"/>
</dbReference>
<keyword evidence="2" id="KW-0813">Transport</keyword>
<evidence type="ECO:0000313" key="5">
    <source>
        <dbReference type="EMBL" id="SFE62348.1"/>
    </source>
</evidence>
<dbReference type="EMBL" id="SNWI01000002">
    <property type="protein sequence ID" value="TDO03761.1"/>
    <property type="molecule type" value="Genomic_DNA"/>
</dbReference>
<protein>
    <submittedName>
        <fullName evidence="5">V/A-type H+-transporting ATPase subunit D</fullName>
    </submittedName>
</protein>
<reference evidence="6 8" key="2">
    <citation type="submission" date="2019-03" db="EMBL/GenBank/DDBJ databases">
        <title>Freshwater and sediment microbial communities from various areas in North America, analyzing microbe dynamics in response to fracking.</title>
        <authorList>
            <person name="Lamendella R."/>
        </authorList>
    </citation>
    <scope>NUCLEOTIDE SEQUENCE [LARGE SCALE GENOMIC DNA]</scope>
    <source>
        <strain evidence="6 8">114D</strain>
    </source>
</reference>
<evidence type="ECO:0000256" key="1">
    <source>
        <dbReference type="ARBA" id="ARBA00005850"/>
    </source>
</evidence>
<name>A0A1I2C2F9_9BACT</name>
<reference evidence="5 7" key="1">
    <citation type="submission" date="2016-10" db="EMBL/GenBank/DDBJ databases">
        <authorList>
            <person name="de Groot N.N."/>
        </authorList>
    </citation>
    <scope>NUCLEOTIDE SEQUENCE [LARGE SCALE GENOMIC DNA]</scope>
    <source>
        <strain evidence="5 7">CGMCC 1.9156</strain>
    </source>
</reference>
<dbReference type="AlphaFoldDB" id="A0A1I2C2F9"/>
<evidence type="ECO:0000313" key="7">
    <source>
        <dbReference type="Proteomes" id="UP000198964"/>
    </source>
</evidence>
<dbReference type="STRING" id="655355.SAMN05216283_101578"/>
<dbReference type="Gene3D" id="1.10.287.3240">
    <property type="match status" value="1"/>
</dbReference>
<gene>
    <name evidence="6" type="ORF">DET52_10293</name>
    <name evidence="5" type="ORF">SAMN05216283_101578</name>
</gene>
<evidence type="ECO:0000256" key="3">
    <source>
        <dbReference type="ARBA" id="ARBA00023065"/>
    </source>
</evidence>
<proteinExistence type="inferred from homology"/>
<organism evidence="5 7">
    <name type="scientific">Sunxiuqinia elliptica</name>
    <dbReference type="NCBI Taxonomy" id="655355"/>
    <lineage>
        <taxon>Bacteria</taxon>
        <taxon>Pseudomonadati</taxon>
        <taxon>Bacteroidota</taxon>
        <taxon>Bacteroidia</taxon>
        <taxon>Marinilabiliales</taxon>
        <taxon>Prolixibacteraceae</taxon>
        <taxon>Sunxiuqinia</taxon>
    </lineage>
</organism>
<comment type="similarity">
    <text evidence="1">Belongs to the V-ATPase D subunit family.</text>
</comment>
<dbReference type="GO" id="GO:0046961">
    <property type="term" value="F:proton-transporting ATPase activity, rotational mechanism"/>
    <property type="evidence" value="ECO:0007669"/>
    <property type="project" value="InterPro"/>
</dbReference>
<keyword evidence="4" id="KW-0175">Coiled coil</keyword>
<evidence type="ECO:0000313" key="6">
    <source>
        <dbReference type="EMBL" id="TDO03761.1"/>
    </source>
</evidence>
<dbReference type="InterPro" id="IPR002699">
    <property type="entry name" value="V_ATPase_D"/>
</dbReference>
<dbReference type="Proteomes" id="UP000198964">
    <property type="component" value="Unassembled WGS sequence"/>
</dbReference>
<dbReference type="RefSeq" id="WP_093918304.1">
    <property type="nucleotide sequence ID" value="NZ_FONW01000001.1"/>
</dbReference>
<dbReference type="Proteomes" id="UP000294848">
    <property type="component" value="Unassembled WGS sequence"/>
</dbReference>
<keyword evidence="7" id="KW-1185">Reference proteome</keyword>
<dbReference type="NCBIfam" id="TIGR00309">
    <property type="entry name" value="V_ATPase_subD"/>
    <property type="match status" value="1"/>
</dbReference>
<feature type="coiled-coil region" evidence="4">
    <location>
        <begin position="121"/>
        <end position="162"/>
    </location>
</feature>